<evidence type="ECO:0000256" key="3">
    <source>
        <dbReference type="ARBA" id="ARBA00036882"/>
    </source>
</evidence>
<evidence type="ECO:0000313" key="9">
    <source>
        <dbReference type="Proteomes" id="UP000192872"/>
    </source>
</evidence>
<dbReference type="GO" id="GO:0000455">
    <property type="term" value="P:enzyme-directed rRNA pseudouridine synthesis"/>
    <property type="evidence" value="ECO:0007669"/>
    <property type="project" value="TreeGrafter"/>
</dbReference>
<dbReference type="PANTHER" id="PTHR21600:SF44">
    <property type="entry name" value="RIBOSOMAL LARGE SUBUNIT PSEUDOURIDINE SYNTHASE D"/>
    <property type="match status" value="1"/>
</dbReference>
<feature type="domain" description="RNA-binding S4" evidence="7">
    <location>
        <begin position="21"/>
        <end position="80"/>
    </location>
</feature>
<comment type="caution">
    <text evidence="8">The sequence shown here is derived from an EMBL/GenBank/DDBJ whole genome shotgun (WGS) entry which is preliminary data.</text>
</comment>
<evidence type="ECO:0000313" key="8">
    <source>
        <dbReference type="EMBL" id="OQW54436.1"/>
    </source>
</evidence>
<dbReference type="EC" id="5.4.99.-" evidence="6"/>
<evidence type="ECO:0000256" key="6">
    <source>
        <dbReference type="RuleBase" id="RU362028"/>
    </source>
</evidence>
<evidence type="ECO:0000256" key="1">
    <source>
        <dbReference type="ARBA" id="ARBA00010876"/>
    </source>
</evidence>
<dbReference type="STRING" id="1827387.A4S15_04275"/>
<dbReference type="InterPro" id="IPR002942">
    <property type="entry name" value="S4_RNA-bd"/>
</dbReference>
<dbReference type="GO" id="GO:0003723">
    <property type="term" value="F:RNA binding"/>
    <property type="evidence" value="ECO:0007669"/>
    <property type="project" value="UniProtKB-KW"/>
</dbReference>
<dbReference type="CDD" id="cd00165">
    <property type="entry name" value="S4"/>
    <property type="match status" value="1"/>
</dbReference>
<dbReference type="PROSITE" id="PS01129">
    <property type="entry name" value="PSI_RLU"/>
    <property type="match status" value="1"/>
</dbReference>
<dbReference type="SUPFAM" id="SSF55174">
    <property type="entry name" value="Alpha-L RNA-binding motif"/>
    <property type="match status" value="1"/>
</dbReference>
<comment type="similarity">
    <text evidence="1 6">Belongs to the pseudouridine synthase RluA family.</text>
</comment>
<organism evidence="8 9">
    <name type="scientific">Candidatus Raskinella chloraquaticus</name>
    <dbReference type="NCBI Taxonomy" id="1951219"/>
    <lineage>
        <taxon>Bacteria</taxon>
        <taxon>Pseudomonadati</taxon>
        <taxon>Pseudomonadota</taxon>
        <taxon>Alphaproteobacteria</taxon>
        <taxon>Hyphomicrobiales</taxon>
        <taxon>Phreatobacteraceae</taxon>
        <taxon>Candidatus Raskinella</taxon>
    </lineage>
</organism>
<dbReference type="Pfam" id="PF00849">
    <property type="entry name" value="PseudoU_synth_2"/>
    <property type="match status" value="1"/>
</dbReference>
<comment type="catalytic activity">
    <reaction evidence="3">
        <text>uridine(1911/1915/1917) in 23S rRNA = pseudouridine(1911/1915/1917) in 23S rRNA</text>
        <dbReference type="Rhea" id="RHEA:42524"/>
        <dbReference type="Rhea" id="RHEA-COMP:10097"/>
        <dbReference type="Rhea" id="RHEA-COMP:10098"/>
        <dbReference type="ChEBI" id="CHEBI:65314"/>
        <dbReference type="ChEBI" id="CHEBI:65315"/>
        <dbReference type="EC" id="5.4.99.23"/>
    </reaction>
</comment>
<dbReference type="EMBL" id="LWDL01000003">
    <property type="protein sequence ID" value="OQW54436.1"/>
    <property type="molecule type" value="Genomic_DNA"/>
</dbReference>
<evidence type="ECO:0000256" key="5">
    <source>
        <dbReference type="PROSITE-ProRule" id="PRU00182"/>
    </source>
</evidence>
<keyword evidence="2 6" id="KW-0413">Isomerase</keyword>
<dbReference type="GO" id="GO:0160140">
    <property type="term" value="F:23S rRNA pseudouridine(1911/1915/1917) synthase activity"/>
    <property type="evidence" value="ECO:0007669"/>
    <property type="project" value="UniProtKB-EC"/>
</dbReference>
<dbReference type="InterPro" id="IPR006224">
    <property type="entry name" value="PsdUridine_synth_RluA-like_CS"/>
</dbReference>
<evidence type="ECO:0000256" key="4">
    <source>
        <dbReference type="PIRSR" id="PIRSR606225-1"/>
    </source>
</evidence>
<evidence type="ECO:0000256" key="2">
    <source>
        <dbReference type="ARBA" id="ARBA00023235"/>
    </source>
</evidence>
<protein>
    <recommendedName>
        <fullName evidence="6">Pseudouridine synthase</fullName>
        <ecNumber evidence="6">5.4.99.-</ecNumber>
    </recommendedName>
</protein>
<comment type="function">
    <text evidence="6">Responsible for synthesis of pseudouridine from uracil.</text>
</comment>
<dbReference type="AlphaFoldDB" id="A0A1W9I3Z9"/>
<comment type="catalytic activity">
    <reaction evidence="6">
        <text>a uridine in RNA = a pseudouridine in RNA</text>
        <dbReference type="Rhea" id="RHEA:48348"/>
        <dbReference type="Rhea" id="RHEA-COMP:12068"/>
        <dbReference type="Rhea" id="RHEA-COMP:12069"/>
        <dbReference type="ChEBI" id="CHEBI:65314"/>
        <dbReference type="ChEBI" id="CHEBI:65315"/>
    </reaction>
</comment>
<dbReference type="InterPro" id="IPR036986">
    <property type="entry name" value="S4_RNA-bd_sf"/>
</dbReference>
<dbReference type="CDD" id="cd02869">
    <property type="entry name" value="PseudoU_synth_RluA_like"/>
    <property type="match status" value="1"/>
</dbReference>
<dbReference type="InterPro" id="IPR006145">
    <property type="entry name" value="PsdUridine_synth_RsuA/RluA"/>
</dbReference>
<feature type="active site" evidence="4">
    <location>
        <position position="146"/>
    </location>
</feature>
<dbReference type="PANTHER" id="PTHR21600">
    <property type="entry name" value="MITOCHONDRIAL RNA PSEUDOURIDINE SYNTHASE"/>
    <property type="match status" value="1"/>
</dbReference>
<dbReference type="SUPFAM" id="SSF55120">
    <property type="entry name" value="Pseudouridine synthase"/>
    <property type="match status" value="1"/>
</dbReference>
<name>A0A1W9I3Z9_9HYPH</name>
<proteinExistence type="inferred from homology"/>
<dbReference type="InterPro" id="IPR006225">
    <property type="entry name" value="PsdUridine_synth_RluC/D"/>
</dbReference>
<dbReference type="Proteomes" id="UP000192872">
    <property type="component" value="Unassembled WGS sequence"/>
</dbReference>
<reference evidence="8 9" key="1">
    <citation type="journal article" date="2017" name="Water Res.">
        <title>Comammox in drinking water systems.</title>
        <authorList>
            <person name="Wang Y."/>
            <person name="Ma L."/>
            <person name="Mao Y."/>
            <person name="Jiang X."/>
            <person name="Xia Y."/>
            <person name="Yu K."/>
            <person name="Li B."/>
            <person name="Zhang T."/>
        </authorList>
    </citation>
    <scope>NUCLEOTIDE SEQUENCE [LARGE SCALE GENOMIC DNA]</scope>
    <source>
        <strain evidence="8">SG_bin8</strain>
    </source>
</reference>
<dbReference type="InterPro" id="IPR020103">
    <property type="entry name" value="PsdUridine_synth_cat_dom_sf"/>
</dbReference>
<gene>
    <name evidence="8" type="ORF">A4S15_04275</name>
</gene>
<dbReference type="InterPro" id="IPR050188">
    <property type="entry name" value="RluA_PseudoU_synthase"/>
</dbReference>
<dbReference type="PROSITE" id="PS50889">
    <property type="entry name" value="S4"/>
    <property type="match status" value="1"/>
</dbReference>
<accession>A0A1W9I3Z9</accession>
<keyword evidence="5" id="KW-0694">RNA-binding</keyword>
<dbReference type="Gene3D" id="3.10.290.10">
    <property type="entry name" value="RNA-binding S4 domain"/>
    <property type="match status" value="1"/>
</dbReference>
<dbReference type="Gene3D" id="3.30.2350.10">
    <property type="entry name" value="Pseudouridine synthase"/>
    <property type="match status" value="1"/>
</dbReference>
<evidence type="ECO:0000259" key="7">
    <source>
        <dbReference type="SMART" id="SM00363"/>
    </source>
</evidence>
<sequence length="335" mass="36054">MGRKLTSDLKEIDVSDDEHGQRLDRLLASRLAQISRTRLKDLILAGAVRDGDAVLVKPNHRVSAGDVVTLDLPPPEAAIPGAEAIPLNIVFEDAHLIVIDKPAGLVVHPAPGHWQGTLVNALLHHCADSLSGIGGVKRPGIVHRLDKDTSGLIVAAKSNAAHQGLAAQFADHGRSGPLHRLYLALCWGVPERPRFTVAGAIGRDPRNRLKMAIVPEHLGREAITHVERRAVYMMAGKPGTSLNACRLETGRTHQIRVHLTHAGLPLLGDDVYGTGFRTKAAKLPPSARMALEKLGRQALHAAELGFEHPVTGEIHRFSSPFPADLAVLRDALDES</sequence>
<dbReference type="SMART" id="SM00363">
    <property type="entry name" value="S4"/>
    <property type="match status" value="1"/>
</dbReference>
<dbReference type="NCBIfam" id="TIGR00005">
    <property type="entry name" value="rluA_subfam"/>
    <property type="match status" value="1"/>
</dbReference>